<keyword evidence="2" id="KW-1185">Reference proteome</keyword>
<protein>
    <recommendedName>
        <fullName evidence="3">F-box domain-containing protein</fullName>
    </recommendedName>
</protein>
<proteinExistence type="predicted"/>
<dbReference type="SUPFAM" id="SSF52047">
    <property type="entry name" value="RNI-like"/>
    <property type="match status" value="1"/>
</dbReference>
<evidence type="ECO:0000313" key="1">
    <source>
        <dbReference type="EMBL" id="PIL26124.1"/>
    </source>
</evidence>
<gene>
    <name evidence="1" type="ORF">GSI_11879</name>
</gene>
<dbReference type="AlphaFoldDB" id="A0A2G8RXA7"/>
<reference evidence="1 2" key="1">
    <citation type="journal article" date="2015" name="Sci. Rep.">
        <title>Chromosome-level genome map provides insights into diverse defense mechanisms in the medicinal fungus Ganoderma sinense.</title>
        <authorList>
            <person name="Zhu Y."/>
            <person name="Xu J."/>
            <person name="Sun C."/>
            <person name="Zhou S."/>
            <person name="Xu H."/>
            <person name="Nelson D.R."/>
            <person name="Qian J."/>
            <person name="Song J."/>
            <person name="Luo H."/>
            <person name="Xiang L."/>
            <person name="Li Y."/>
            <person name="Xu Z."/>
            <person name="Ji A."/>
            <person name="Wang L."/>
            <person name="Lu S."/>
            <person name="Hayward A."/>
            <person name="Sun W."/>
            <person name="Li X."/>
            <person name="Schwartz D.C."/>
            <person name="Wang Y."/>
            <person name="Chen S."/>
        </authorList>
    </citation>
    <scope>NUCLEOTIDE SEQUENCE [LARGE SCALE GENOMIC DNA]</scope>
    <source>
        <strain evidence="1 2">ZZ0214-1</strain>
    </source>
</reference>
<accession>A0A2G8RXA7</accession>
<organism evidence="1 2">
    <name type="scientific">Ganoderma sinense ZZ0214-1</name>
    <dbReference type="NCBI Taxonomy" id="1077348"/>
    <lineage>
        <taxon>Eukaryota</taxon>
        <taxon>Fungi</taxon>
        <taxon>Dikarya</taxon>
        <taxon>Basidiomycota</taxon>
        <taxon>Agaricomycotina</taxon>
        <taxon>Agaricomycetes</taxon>
        <taxon>Polyporales</taxon>
        <taxon>Polyporaceae</taxon>
        <taxon>Ganoderma</taxon>
    </lineage>
</organism>
<dbReference type="EMBL" id="AYKW01000045">
    <property type="protein sequence ID" value="PIL26124.1"/>
    <property type="molecule type" value="Genomic_DNA"/>
</dbReference>
<evidence type="ECO:0000313" key="2">
    <source>
        <dbReference type="Proteomes" id="UP000230002"/>
    </source>
</evidence>
<evidence type="ECO:0008006" key="3">
    <source>
        <dbReference type="Google" id="ProtNLM"/>
    </source>
</evidence>
<comment type="caution">
    <text evidence="1">The sequence shown here is derived from an EMBL/GenBank/DDBJ whole genome shotgun (WGS) entry which is preliminary data.</text>
</comment>
<dbReference type="Proteomes" id="UP000230002">
    <property type="component" value="Unassembled WGS sequence"/>
</dbReference>
<name>A0A2G8RXA7_9APHY</name>
<dbReference type="Gene3D" id="3.80.10.10">
    <property type="entry name" value="Ribonuclease Inhibitor"/>
    <property type="match status" value="1"/>
</dbReference>
<dbReference type="InterPro" id="IPR032675">
    <property type="entry name" value="LRR_dom_sf"/>
</dbReference>
<dbReference type="OrthoDB" id="2801180at2759"/>
<sequence length="352" mass="38891">MLQDSSLSPLFTPSLRAASIKLRGGDHLQNAESLRRLRESSPFLQIITLNTDLGMDVPLVRELASFNCLREIRLPSLPPPEAFQRLAVRPNLASLTLCDAAASPWTVLSQRILVHHLLKLEVCGTSQCLASFLSTTHFDVLKTVRFSFNATEVHTRITITDIIPVLETFRGAISSGSLQSLTLTWLDDSQDQPPLRDILVPILSLPAIQSFSFLSLVDVVRQEDEDVKAFAHAWPRLESLSLYSRFIPTPTLSIAAVHDLYMHCPNLKEVSLTRLQCPAIGVHAILAPRPDHVPPHPLKSLFIGQVVCPPSAAEGAMEGLLRYFFDLFPRLAYRAVKTRSGPLRIPTSGACA</sequence>